<evidence type="ECO:0000256" key="1">
    <source>
        <dbReference type="SAM" id="Phobius"/>
    </source>
</evidence>
<evidence type="ECO:0000313" key="2">
    <source>
        <dbReference type="EMBL" id="KHG08648.1"/>
    </source>
</evidence>
<organism evidence="2 4">
    <name type="scientific">Gossypium arboreum</name>
    <name type="common">Tree cotton</name>
    <name type="synonym">Gossypium nanking</name>
    <dbReference type="NCBI Taxonomy" id="29729"/>
    <lineage>
        <taxon>Eukaryota</taxon>
        <taxon>Viridiplantae</taxon>
        <taxon>Streptophyta</taxon>
        <taxon>Embryophyta</taxon>
        <taxon>Tracheophyta</taxon>
        <taxon>Spermatophyta</taxon>
        <taxon>Magnoliopsida</taxon>
        <taxon>eudicotyledons</taxon>
        <taxon>Gunneridae</taxon>
        <taxon>Pentapetalae</taxon>
        <taxon>rosids</taxon>
        <taxon>malvids</taxon>
        <taxon>Malvales</taxon>
        <taxon>Malvaceae</taxon>
        <taxon>Malvoideae</taxon>
        <taxon>Gossypium</taxon>
    </lineage>
</organism>
<keyword evidence="1" id="KW-0472">Membrane</keyword>
<evidence type="ECO:0000313" key="3">
    <source>
        <dbReference type="EMBL" id="KHG28269.1"/>
    </source>
</evidence>
<dbReference type="Proteomes" id="UP000032142">
    <property type="component" value="Unassembled WGS sequence"/>
</dbReference>
<gene>
    <name evidence="3" type="ORF">F383_12736</name>
    <name evidence="2" type="ORF">F383_35442</name>
</gene>
<protein>
    <submittedName>
        <fullName evidence="2">CMP-sialic acid transporter 3</fullName>
    </submittedName>
</protein>
<keyword evidence="4" id="KW-1185">Reference proteome</keyword>
<keyword evidence="1" id="KW-1133">Transmembrane helix</keyword>
<feature type="transmembrane region" description="Helical" evidence="1">
    <location>
        <begin position="38"/>
        <end position="58"/>
    </location>
</feature>
<reference evidence="2" key="1">
    <citation type="submission" date="2014-09" db="EMBL/GenBank/DDBJ databases">
        <title>G. arboreum L. cv. AKA8401 A2 genome assembly version 1.0.</title>
        <authorList>
            <person name="Mudge J."/>
            <person name="Ramaraj T."/>
            <person name="Lindquist I.E."/>
            <person name="Bharti A.K."/>
            <person name="Sundararajan A."/>
            <person name="Cameron C.T."/>
            <person name="Woodward J.E."/>
            <person name="May G.D."/>
            <person name="Brubaker C."/>
            <person name="Broadhvest J."/>
            <person name="Wilkins T.A."/>
        </authorList>
    </citation>
    <scope>NUCLEOTIDE SEQUENCE</scope>
</reference>
<accession>A0A0B0N2P4</accession>
<dbReference type="AlphaFoldDB" id="A0A0B0N2P4"/>
<dbReference type="EMBL" id="JRRC01503938">
    <property type="protein sequence ID" value="KHG08648.1"/>
    <property type="molecule type" value="Genomic_DNA"/>
</dbReference>
<name>A0A0B0N2P4_GOSAR</name>
<dbReference type="EMBL" id="KN444307">
    <property type="protein sequence ID" value="KHG28269.1"/>
    <property type="molecule type" value="Genomic_DNA"/>
</dbReference>
<evidence type="ECO:0000313" key="4">
    <source>
        <dbReference type="Proteomes" id="UP000032142"/>
    </source>
</evidence>
<reference evidence="4" key="2">
    <citation type="submission" date="2014-09" db="EMBL/GenBank/DDBJ databases">
        <authorList>
            <person name="Mudge J."/>
            <person name="Ramaraj T."/>
            <person name="Lindquist I.E."/>
            <person name="Bharti A.K."/>
            <person name="Sundararajan A."/>
            <person name="Cameron C.T."/>
            <person name="Woodward J.E."/>
            <person name="May G.D."/>
            <person name="Brubaker C."/>
            <person name="Broadhvest J."/>
            <person name="Wilkins T.A."/>
        </authorList>
    </citation>
    <scope>NUCLEOTIDE SEQUENCE</scope>
    <source>
        <strain evidence="4">cv. AKA8401</strain>
    </source>
</reference>
<keyword evidence="1" id="KW-0812">Transmembrane</keyword>
<sequence>MIECSVCHSKIASPTSKTISRAYDRHRSHVSSKLVSSMFFWSVGTVFWSVFSLCWFICQRWMGVSSLVPLALTFSLRWPKLFSQLLCSCSRYF</sequence>
<proteinExistence type="predicted"/>